<dbReference type="EMBL" id="BSUO01000001">
    <property type="protein sequence ID" value="GMA41217.1"/>
    <property type="molecule type" value="Genomic_DNA"/>
</dbReference>
<name>A0ABQ6ITL3_9MICO</name>
<dbReference type="Gene3D" id="3.30.70.240">
    <property type="match status" value="1"/>
</dbReference>
<feature type="binding site" evidence="9">
    <location>
        <position position="14"/>
    </location>
    <ligand>
        <name>Mg(2+)</name>
        <dbReference type="ChEBI" id="CHEBI:18420"/>
        <note>catalytic</note>
    </ligand>
</feature>
<evidence type="ECO:0000256" key="5">
    <source>
        <dbReference type="ARBA" id="ARBA00022759"/>
    </source>
</evidence>
<keyword evidence="3 9" id="KW-0540">Nuclease</keyword>
<comment type="caution">
    <text evidence="10">The sequence shown here is derived from an EMBL/GenBank/DDBJ whole genome shotgun (WGS) entry which is preliminary data.</text>
</comment>
<dbReference type="PANTHER" id="PTHR34405">
    <property type="entry name" value="CRISPR-ASSOCIATED ENDORIBONUCLEASE CAS2"/>
    <property type="match status" value="1"/>
</dbReference>
<dbReference type="SUPFAM" id="SSF143430">
    <property type="entry name" value="TTP0101/SSO1404-like"/>
    <property type="match status" value="1"/>
</dbReference>
<protein>
    <recommendedName>
        <fullName evidence="9">CRISPR-associated endoribonuclease Cas2</fullName>
        <ecNumber evidence="9">3.1.-.-</ecNumber>
    </recommendedName>
</protein>
<evidence type="ECO:0000256" key="8">
    <source>
        <dbReference type="ARBA" id="ARBA00023118"/>
    </source>
</evidence>
<dbReference type="EC" id="3.1.-.-" evidence="9"/>
<evidence type="ECO:0000313" key="11">
    <source>
        <dbReference type="Proteomes" id="UP001157126"/>
    </source>
</evidence>
<evidence type="ECO:0000256" key="2">
    <source>
        <dbReference type="ARBA" id="ARBA00009959"/>
    </source>
</evidence>
<gene>
    <name evidence="9" type="primary">cas2</name>
    <name evidence="10" type="ORF">GCM10025883_32620</name>
</gene>
<keyword evidence="11" id="KW-1185">Reference proteome</keyword>
<evidence type="ECO:0000256" key="1">
    <source>
        <dbReference type="ARBA" id="ARBA00001946"/>
    </source>
</evidence>
<keyword evidence="6 9" id="KW-0378">Hydrolase</keyword>
<keyword evidence="4 9" id="KW-0479">Metal-binding</keyword>
<dbReference type="InterPro" id="IPR019199">
    <property type="entry name" value="Virulence_VapD/CRISPR_Cas2"/>
</dbReference>
<sequence>MTRSDAHRYLVAYDIADDRRRLRLAKALQSFGDRVQYSVFVVDASEVRLRRMRREVERIVRLDQDAVLICDVGPVSGVSESRFVSIGVGRSLTDGDSFII</sequence>
<proteinExistence type="inferred from homology"/>
<evidence type="ECO:0000256" key="4">
    <source>
        <dbReference type="ARBA" id="ARBA00022723"/>
    </source>
</evidence>
<dbReference type="CDD" id="cd09725">
    <property type="entry name" value="Cas2_I_II_III"/>
    <property type="match status" value="1"/>
</dbReference>
<keyword evidence="8 9" id="KW-0051">Antiviral defense</keyword>
<dbReference type="InterPro" id="IPR021127">
    <property type="entry name" value="CRISPR_associated_Cas2"/>
</dbReference>
<reference evidence="11" key="1">
    <citation type="journal article" date="2019" name="Int. J. Syst. Evol. Microbiol.">
        <title>The Global Catalogue of Microorganisms (GCM) 10K type strain sequencing project: providing services to taxonomists for standard genome sequencing and annotation.</title>
        <authorList>
            <consortium name="The Broad Institute Genomics Platform"/>
            <consortium name="The Broad Institute Genome Sequencing Center for Infectious Disease"/>
            <person name="Wu L."/>
            <person name="Ma J."/>
        </authorList>
    </citation>
    <scope>NUCLEOTIDE SEQUENCE [LARGE SCALE GENOMIC DNA]</scope>
    <source>
        <strain evidence="11">NBRC 113072</strain>
    </source>
</reference>
<evidence type="ECO:0000256" key="9">
    <source>
        <dbReference type="HAMAP-Rule" id="MF_01471"/>
    </source>
</evidence>
<accession>A0ABQ6ITL3</accession>
<dbReference type="NCBIfam" id="TIGR01573">
    <property type="entry name" value="cas2"/>
    <property type="match status" value="1"/>
</dbReference>
<dbReference type="Pfam" id="PF09827">
    <property type="entry name" value="CRISPR_Cas2"/>
    <property type="match status" value="1"/>
</dbReference>
<evidence type="ECO:0000256" key="3">
    <source>
        <dbReference type="ARBA" id="ARBA00022722"/>
    </source>
</evidence>
<keyword evidence="7 9" id="KW-0460">Magnesium</keyword>
<keyword evidence="5 9" id="KW-0255">Endonuclease</keyword>
<evidence type="ECO:0000313" key="10">
    <source>
        <dbReference type="EMBL" id="GMA41217.1"/>
    </source>
</evidence>
<evidence type="ECO:0000256" key="6">
    <source>
        <dbReference type="ARBA" id="ARBA00022801"/>
    </source>
</evidence>
<comment type="similarity">
    <text evidence="2 9">Belongs to the CRISPR-associated endoribonuclease Cas2 protein family.</text>
</comment>
<evidence type="ECO:0000256" key="7">
    <source>
        <dbReference type="ARBA" id="ARBA00022842"/>
    </source>
</evidence>
<organism evidence="10 11">
    <name type="scientific">Mobilicoccus caccae</name>
    <dbReference type="NCBI Taxonomy" id="1859295"/>
    <lineage>
        <taxon>Bacteria</taxon>
        <taxon>Bacillati</taxon>
        <taxon>Actinomycetota</taxon>
        <taxon>Actinomycetes</taxon>
        <taxon>Micrococcales</taxon>
        <taxon>Dermatophilaceae</taxon>
        <taxon>Mobilicoccus</taxon>
    </lineage>
</organism>
<comment type="function">
    <text evidence="9">CRISPR (clustered regularly interspaced short palindromic repeat), is an adaptive immune system that provides protection against mobile genetic elements (viruses, transposable elements and conjugative plasmids). CRISPR clusters contain sequences complementary to antecedent mobile elements and target invading nucleic acids. CRISPR clusters are transcribed and processed into CRISPR RNA (crRNA). Functions as a ssRNA-specific endoribonuclease. Involved in the integration of spacer DNA into the CRISPR cassette.</text>
</comment>
<dbReference type="HAMAP" id="MF_01471">
    <property type="entry name" value="Cas2"/>
    <property type="match status" value="1"/>
</dbReference>
<dbReference type="Proteomes" id="UP001157126">
    <property type="component" value="Unassembled WGS sequence"/>
</dbReference>
<comment type="cofactor">
    <cofactor evidence="1 9">
        <name>Mg(2+)</name>
        <dbReference type="ChEBI" id="CHEBI:18420"/>
    </cofactor>
</comment>
<comment type="subunit">
    <text evidence="9">Homodimer, forms a heterotetramer with a Cas1 homodimer.</text>
</comment>
<dbReference type="PANTHER" id="PTHR34405:SF3">
    <property type="entry name" value="CRISPR-ASSOCIATED ENDORIBONUCLEASE CAS2 3"/>
    <property type="match status" value="1"/>
</dbReference>